<proteinExistence type="predicted"/>
<evidence type="ECO:0000313" key="2">
    <source>
        <dbReference type="Proteomes" id="UP000054845"/>
    </source>
</evidence>
<sequence length="60" mass="7116">MITSSDAIVNLESRMRWDDLSSILSIESTSRYIHHHPWHYHRNLLQEFRNDHPSRASSLA</sequence>
<dbReference type="EMBL" id="CCYA01000389">
    <property type="protein sequence ID" value="CEH19565.1"/>
    <property type="molecule type" value="Genomic_DNA"/>
</dbReference>
<dbReference type="Proteomes" id="UP000054845">
    <property type="component" value="Unassembled WGS sequence"/>
</dbReference>
<evidence type="ECO:0000313" key="1">
    <source>
        <dbReference type="EMBL" id="CEH19565.1"/>
    </source>
</evidence>
<protein>
    <submittedName>
        <fullName evidence="1">Uncharacterized protein</fullName>
    </submittedName>
</protein>
<reference evidence="1 2" key="1">
    <citation type="submission" date="2014-09" db="EMBL/GenBank/DDBJ databases">
        <authorList>
            <person name="Magalhaes I.L.F."/>
            <person name="Oliveira U."/>
            <person name="Santos F.R."/>
            <person name="Vidigal T.H.D.A."/>
            <person name="Brescovit A.D."/>
            <person name="Santos A.J."/>
        </authorList>
    </citation>
    <scope>NUCLEOTIDE SEQUENCE [LARGE SCALE GENOMIC DNA]</scope>
</reference>
<keyword evidence="2" id="KW-1185">Reference proteome</keyword>
<organism evidence="1 2">
    <name type="scientific">Ceraceosorus bombacis</name>
    <dbReference type="NCBI Taxonomy" id="401625"/>
    <lineage>
        <taxon>Eukaryota</taxon>
        <taxon>Fungi</taxon>
        <taxon>Dikarya</taxon>
        <taxon>Basidiomycota</taxon>
        <taxon>Ustilaginomycotina</taxon>
        <taxon>Exobasidiomycetes</taxon>
        <taxon>Ceraceosorales</taxon>
        <taxon>Ceraceosoraceae</taxon>
        <taxon>Ceraceosorus</taxon>
    </lineage>
</organism>
<accession>A0A0P1BTD8</accession>
<dbReference type="AlphaFoldDB" id="A0A0P1BTD8"/>
<name>A0A0P1BTD8_9BASI</name>